<dbReference type="PROSITE" id="PS50110">
    <property type="entry name" value="RESPONSE_REGULATORY"/>
    <property type="match status" value="2"/>
</dbReference>
<dbReference type="InterPro" id="IPR029787">
    <property type="entry name" value="Nucleotide_cyclase"/>
</dbReference>
<comment type="caution">
    <text evidence="5">The sequence shown here is derived from an EMBL/GenBank/DDBJ whole genome shotgun (WGS) entry which is preliminary data.</text>
</comment>
<evidence type="ECO:0000313" key="5">
    <source>
        <dbReference type="EMBL" id="TBL71372.1"/>
    </source>
</evidence>
<dbReference type="InterPro" id="IPR000160">
    <property type="entry name" value="GGDEF_dom"/>
</dbReference>
<dbReference type="PANTHER" id="PTHR45138:SF9">
    <property type="entry name" value="DIGUANYLATE CYCLASE DGCM-RELATED"/>
    <property type="match status" value="1"/>
</dbReference>
<dbReference type="EMBL" id="SIRE01000026">
    <property type="protein sequence ID" value="TBL71372.1"/>
    <property type="molecule type" value="Genomic_DNA"/>
</dbReference>
<protein>
    <submittedName>
        <fullName evidence="5">Diguanylate cyclase</fullName>
    </submittedName>
</protein>
<dbReference type="Gene3D" id="3.30.70.270">
    <property type="match status" value="1"/>
</dbReference>
<dbReference type="Pfam" id="PF00072">
    <property type="entry name" value="Response_reg"/>
    <property type="match status" value="2"/>
</dbReference>
<dbReference type="NCBIfam" id="TIGR00254">
    <property type="entry name" value="GGDEF"/>
    <property type="match status" value="1"/>
</dbReference>
<evidence type="ECO:0000259" key="4">
    <source>
        <dbReference type="PROSITE" id="PS50887"/>
    </source>
</evidence>
<dbReference type="GO" id="GO:0005886">
    <property type="term" value="C:plasma membrane"/>
    <property type="evidence" value="ECO:0007669"/>
    <property type="project" value="TreeGrafter"/>
</dbReference>
<dbReference type="AlphaFoldDB" id="A0A4V2J3D7"/>
<dbReference type="GO" id="GO:1902201">
    <property type="term" value="P:negative regulation of bacterial-type flagellum-dependent cell motility"/>
    <property type="evidence" value="ECO:0007669"/>
    <property type="project" value="TreeGrafter"/>
</dbReference>
<name>A0A4V2J3D7_9BACL</name>
<feature type="modified residue" description="4-aspartylphosphate" evidence="1">
    <location>
        <position position="503"/>
    </location>
</feature>
<organism evidence="5 6">
    <name type="scientific">Paenibacillus thalictri</name>
    <dbReference type="NCBI Taxonomy" id="2527873"/>
    <lineage>
        <taxon>Bacteria</taxon>
        <taxon>Bacillati</taxon>
        <taxon>Bacillota</taxon>
        <taxon>Bacilli</taxon>
        <taxon>Bacillales</taxon>
        <taxon>Paenibacillaceae</taxon>
        <taxon>Paenibacillus</taxon>
    </lineage>
</organism>
<reference evidence="5 6" key="1">
    <citation type="submission" date="2019-02" db="EMBL/GenBank/DDBJ databases">
        <title>Paenibacillus sp. nov., isolated from surface-sterilized tissue of Thalictrum simplex L.</title>
        <authorList>
            <person name="Tuo L."/>
        </authorList>
    </citation>
    <scope>NUCLEOTIDE SEQUENCE [LARGE SCALE GENOMIC DNA]</scope>
    <source>
        <strain evidence="5 6">N2SHLJ1</strain>
    </source>
</reference>
<dbReference type="GO" id="GO:0052621">
    <property type="term" value="F:diguanylate cyclase activity"/>
    <property type="evidence" value="ECO:0007669"/>
    <property type="project" value="TreeGrafter"/>
</dbReference>
<feature type="domain" description="Response regulatory" evidence="3">
    <location>
        <begin position="453"/>
        <end position="569"/>
    </location>
</feature>
<dbReference type="InterPro" id="IPR043128">
    <property type="entry name" value="Rev_trsase/Diguanyl_cyclase"/>
</dbReference>
<dbReference type="Pfam" id="PF00990">
    <property type="entry name" value="GGDEF"/>
    <property type="match status" value="1"/>
</dbReference>
<evidence type="ECO:0000313" key="6">
    <source>
        <dbReference type="Proteomes" id="UP000293142"/>
    </source>
</evidence>
<evidence type="ECO:0000256" key="2">
    <source>
        <dbReference type="SAM" id="Coils"/>
    </source>
</evidence>
<accession>A0A4V2J3D7</accession>
<feature type="modified residue" description="4-aspartylphosphate" evidence="1">
    <location>
        <position position="196"/>
    </location>
</feature>
<dbReference type="SUPFAM" id="SSF55073">
    <property type="entry name" value="Nucleotide cyclase"/>
    <property type="match status" value="1"/>
</dbReference>
<dbReference type="InterPro" id="IPR001789">
    <property type="entry name" value="Sig_transdc_resp-reg_receiver"/>
</dbReference>
<evidence type="ECO:0000259" key="3">
    <source>
        <dbReference type="PROSITE" id="PS50110"/>
    </source>
</evidence>
<feature type="domain" description="GGDEF" evidence="4">
    <location>
        <begin position="303"/>
        <end position="436"/>
    </location>
</feature>
<dbReference type="InterPro" id="IPR011006">
    <property type="entry name" value="CheY-like_superfamily"/>
</dbReference>
<gene>
    <name evidence="5" type="ORF">EYB31_30235</name>
</gene>
<dbReference type="PROSITE" id="PS50887">
    <property type="entry name" value="GGDEF"/>
    <property type="match status" value="1"/>
</dbReference>
<dbReference type="SMART" id="SM00448">
    <property type="entry name" value="REC"/>
    <property type="match status" value="2"/>
</dbReference>
<keyword evidence="6" id="KW-1185">Reference proteome</keyword>
<dbReference type="PANTHER" id="PTHR45138">
    <property type="entry name" value="REGULATORY COMPONENTS OF SENSORY TRANSDUCTION SYSTEM"/>
    <property type="match status" value="1"/>
</dbReference>
<dbReference type="SMART" id="SM00267">
    <property type="entry name" value="GGDEF"/>
    <property type="match status" value="1"/>
</dbReference>
<proteinExistence type="predicted"/>
<dbReference type="GO" id="GO:0043709">
    <property type="term" value="P:cell adhesion involved in single-species biofilm formation"/>
    <property type="evidence" value="ECO:0007669"/>
    <property type="project" value="TreeGrafter"/>
</dbReference>
<evidence type="ECO:0000256" key="1">
    <source>
        <dbReference type="PROSITE-ProRule" id="PRU00169"/>
    </source>
</evidence>
<feature type="domain" description="Response regulatory" evidence="3">
    <location>
        <begin position="146"/>
        <end position="263"/>
    </location>
</feature>
<dbReference type="SUPFAM" id="SSF52172">
    <property type="entry name" value="CheY-like"/>
    <property type="match status" value="2"/>
</dbReference>
<dbReference type="RefSeq" id="WP_131017237.1">
    <property type="nucleotide sequence ID" value="NZ_SIRE01000026.1"/>
</dbReference>
<dbReference type="OrthoDB" id="9759607at2"/>
<dbReference type="InterPro" id="IPR050469">
    <property type="entry name" value="Diguanylate_Cyclase"/>
</dbReference>
<dbReference type="FunFam" id="3.30.70.270:FF:000001">
    <property type="entry name" value="Diguanylate cyclase domain protein"/>
    <property type="match status" value="1"/>
</dbReference>
<dbReference type="Proteomes" id="UP000293142">
    <property type="component" value="Unassembled WGS sequence"/>
</dbReference>
<dbReference type="GO" id="GO:0000160">
    <property type="term" value="P:phosphorelay signal transduction system"/>
    <property type="evidence" value="ECO:0007669"/>
    <property type="project" value="InterPro"/>
</dbReference>
<keyword evidence="2" id="KW-0175">Coiled coil</keyword>
<dbReference type="Gene3D" id="3.40.50.2300">
    <property type="match status" value="2"/>
</dbReference>
<sequence>MPGWLDEEHNRIDDDFLRNGKRKYLQQLTPRLQRMTGLLASNGSWLTYGDAVGMYGFMLSLKGNASMFGFSRIGTVAGQWLEVWGWINEISVGAPDWGSLCSRSIAESQAIAAELNREKELCERELDIDEQNGLMKNALHAFVQSRLLIIDTDDTLREYLVNRLLMDGCTAIDEASDIESAKRLLREHHYDLILLDLMMYPQSGYEIFEFLQSDPVLKWVPLIVMSVRADVQDKVRCFFLGAVDFVTKPFAYEELVARIYGILHRTQIFEKVAFRDPLTGVYNRRYFDHQIQTELQRISRHPVPISLVFMDIDRFKAINDTYGHHIGDLVLQGLAGLLQNNLRSSDLLARLGGEEFVVVMPNTSGADAHKVTEYILSLARQEAIAHHEGEALYITFSAGVAEWRAGMTLQMWVRQADASMYLAKQQGRNQVVLSVDEMNGMAGRDGHAERCKKIVVAAADPFLRSILISRLQLPNVDIAGAANGEEACQLLSAASPADLCIVDELMTLDGFGMLEKLQDDRSPQKTKVLMLSSRAKEIKLASRIQIGFDDFMIKPFSMVDLEQRVKKLLDI</sequence>
<keyword evidence="1" id="KW-0597">Phosphoprotein</keyword>
<feature type="coiled-coil region" evidence="2">
    <location>
        <begin position="105"/>
        <end position="132"/>
    </location>
</feature>
<dbReference type="CDD" id="cd01949">
    <property type="entry name" value="GGDEF"/>
    <property type="match status" value="1"/>
</dbReference>